<evidence type="ECO:0000313" key="12">
    <source>
        <dbReference type="Proteomes" id="UP000009170"/>
    </source>
</evidence>
<reference evidence="10 12" key="1">
    <citation type="journal article" date="2006" name="Proc. Natl. Acad. Sci. U.S.A.">
        <title>Genome analysis of the smallest free-living eukaryote Ostreococcus tauri unveils many unique features.</title>
        <authorList>
            <person name="Derelle E."/>
            <person name="Ferraz C."/>
            <person name="Rombauts S."/>
            <person name="Rouze P."/>
            <person name="Worden A.Z."/>
            <person name="Robbens S."/>
            <person name="Partensky F."/>
            <person name="Degroeve S."/>
            <person name="Echeynie S."/>
            <person name="Cooke R."/>
            <person name="Saeys Y."/>
            <person name="Wuyts J."/>
            <person name="Jabbari K."/>
            <person name="Bowler C."/>
            <person name="Panaud O."/>
            <person name="Piegu B."/>
            <person name="Ball S.G."/>
            <person name="Ral J.-P."/>
            <person name="Bouget F.-Y."/>
            <person name="Piganeau G."/>
            <person name="De Baets B."/>
            <person name="Picard A."/>
            <person name="Delseny M."/>
            <person name="Demaille J."/>
            <person name="Van de Peer Y."/>
            <person name="Moreau H."/>
        </authorList>
    </citation>
    <scope>NUCLEOTIDE SEQUENCE [LARGE SCALE GENOMIC DNA]</scope>
    <source>
        <strain evidence="10 12">OTTH0595</strain>
    </source>
</reference>
<reference evidence="11" key="3">
    <citation type="submission" date="2017-04" db="EMBL/GenBank/DDBJ databases">
        <title>Population genomics of picophytoplankton unveils novel chromosome hypervariability.</title>
        <authorList>
            <consortium name="DOE Joint Genome Institute"/>
            <person name="Blanc-Mathieu R."/>
            <person name="Krasovec M."/>
            <person name="Hebrard M."/>
            <person name="Yau S."/>
            <person name="Desgranges E."/>
            <person name="Martin J."/>
            <person name="Schackwitz W."/>
            <person name="Kuo A."/>
            <person name="Salin G."/>
            <person name="Donnadieu C."/>
            <person name="Desdevises Y."/>
            <person name="Sanchez-Ferandin S."/>
            <person name="Moreau H."/>
            <person name="Rivals E."/>
            <person name="Grigoriev I.V."/>
            <person name="Grimsley N."/>
            <person name="Eyre-Walker A."/>
            <person name="Piganeau G."/>
        </authorList>
    </citation>
    <scope>NUCLEOTIDE SEQUENCE [LARGE SCALE GENOMIC DNA]</scope>
    <source>
        <strain evidence="11">RCC 1115</strain>
    </source>
</reference>
<accession>A0A096PAF5</accession>
<dbReference type="SMART" id="SM00649">
    <property type="entry name" value="RL11"/>
    <property type="match status" value="1"/>
</dbReference>
<reference evidence="10" key="2">
    <citation type="journal article" date="2014" name="BMC Genomics">
        <title>An improved genome of the model marine alga Ostreococcus tauri unfolds by assessing Illumina de novo assemblies.</title>
        <authorList>
            <person name="Blanc-Mathieu R."/>
            <person name="Verhelst B."/>
            <person name="Derelle E."/>
            <person name="Rombauts S."/>
            <person name="Bouget F.Y."/>
            <person name="Carre I."/>
            <person name="Chateau A."/>
            <person name="Eyre-Walker A."/>
            <person name="Grimsley N."/>
            <person name="Moreau H."/>
            <person name="Piegu B."/>
            <person name="Rivals E."/>
            <person name="Schackwitz W."/>
            <person name="Van de Peer Y."/>
            <person name="Piganeau G."/>
        </authorList>
    </citation>
    <scope>NUCLEOTIDE SEQUENCE</scope>
    <source>
        <strain evidence="10">RCC4221</strain>
    </source>
</reference>
<dbReference type="GO" id="GO:0015934">
    <property type="term" value="C:large ribosomal subunit"/>
    <property type="evidence" value="ECO:0007669"/>
    <property type="project" value="TreeGrafter"/>
</dbReference>
<dbReference type="GO" id="GO:0006412">
    <property type="term" value="P:translation"/>
    <property type="evidence" value="ECO:0007669"/>
    <property type="project" value="InterPro"/>
</dbReference>
<dbReference type="InterPro" id="IPR036769">
    <property type="entry name" value="Ribosomal_uL11_C_sf"/>
</dbReference>
<sequence length="156" mass="16540">MSTRSRVPIAIVRLVVQAGGAKPSPPVGPALGQHGVNIMSFCKDFNAKTSELVSETPTPVKISIYQDKTFEWTMQTPPTSWLIARCAGVTSASSRAGHEACGTINLKHCYEIARVKSRDDSLGHLDMESLVRSVVGTARSMGIGVVDGRAKASSGV</sequence>
<keyword evidence="5 7" id="KW-0687">Ribonucleoprotein</keyword>
<dbReference type="CDD" id="cd00349">
    <property type="entry name" value="Ribosomal_L11"/>
    <property type="match status" value="1"/>
</dbReference>
<keyword evidence="4 7" id="KW-0689">Ribosomal protein</keyword>
<name>A0A096PAF5_OSTTA</name>
<dbReference type="EMBL" id="CAID01000002">
    <property type="protein sequence ID" value="CEG01292.1"/>
    <property type="molecule type" value="Genomic_DNA"/>
</dbReference>
<dbReference type="EMBL" id="KZ155839">
    <property type="protein sequence ID" value="OUS41812.1"/>
    <property type="molecule type" value="Genomic_DNA"/>
</dbReference>
<dbReference type="FunFam" id="3.30.1550.10:FF:000005">
    <property type="entry name" value="50S ribosomal protein L11"/>
    <property type="match status" value="1"/>
</dbReference>
<keyword evidence="12" id="KW-1185">Reference proteome</keyword>
<evidence type="ECO:0000256" key="4">
    <source>
        <dbReference type="ARBA" id="ARBA00022980"/>
    </source>
</evidence>
<proteinExistence type="inferred from homology"/>
<dbReference type="InParanoid" id="A0A096PAF5"/>
<accession>A0A1Y5I3Q1</accession>
<dbReference type="HAMAP" id="MF_00736">
    <property type="entry name" value="Ribosomal_uL11"/>
    <property type="match status" value="1"/>
</dbReference>
<keyword evidence="3" id="KW-0694">RNA-binding</keyword>
<dbReference type="Proteomes" id="UP000195557">
    <property type="component" value="Unassembled WGS sequence"/>
</dbReference>
<evidence type="ECO:0000259" key="8">
    <source>
        <dbReference type="Pfam" id="PF00298"/>
    </source>
</evidence>
<evidence type="ECO:0000313" key="10">
    <source>
        <dbReference type="EMBL" id="CEG01292.1"/>
    </source>
</evidence>
<accession>A0A454XMR3</accession>
<dbReference type="SUPFAM" id="SSF46906">
    <property type="entry name" value="Ribosomal protein L11, C-terminal domain"/>
    <property type="match status" value="1"/>
</dbReference>
<dbReference type="Pfam" id="PF00298">
    <property type="entry name" value="Ribosomal_L11"/>
    <property type="match status" value="1"/>
</dbReference>
<dbReference type="STRING" id="70448.A0A096PAF5"/>
<dbReference type="FunCoup" id="A0A096PAF5">
    <property type="interactions" value="1645"/>
</dbReference>
<evidence type="ECO:0000256" key="2">
    <source>
        <dbReference type="ARBA" id="ARBA00022730"/>
    </source>
</evidence>
<dbReference type="NCBIfam" id="TIGR01632">
    <property type="entry name" value="L11_bact"/>
    <property type="match status" value="1"/>
</dbReference>
<evidence type="ECO:0000259" key="9">
    <source>
        <dbReference type="Pfam" id="PF03946"/>
    </source>
</evidence>
<evidence type="ECO:0000256" key="5">
    <source>
        <dbReference type="ARBA" id="ARBA00023274"/>
    </source>
</evidence>
<protein>
    <recommendedName>
        <fullName evidence="6">Large ribosomal subunit protein uL11m</fullName>
    </recommendedName>
</protein>
<evidence type="ECO:0000313" key="11">
    <source>
        <dbReference type="EMBL" id="OUS41812.1"/>
    </source>
</evidence>
<comment type="similarity">
    <text evidence="1 7">Belongs to the universal ribosomal protein uL11 family.</text>
</comment>
<dbReference type="FunFam" id="1.10.10.250:FF:000003">
    <property type="entry name" value="Mitochondrial ribosomal protein L11"/>
    <property type="match status" value="1"/>
</dbReference>
<evidence type="ECO:0000256" key="6">
    <source>
        <dbReference type="ARBA" id="ARBA00040104"/>
    </source>
</evidence>
<gene>
    <name evidence="11" type="ORF">BE221DRAFT_187747</name>
    <name evidence="10" type="ORF">OT_ostta02g05370</name>
</gene>
<dbReference type="InterPro" id="IPR036796">
    <property type="entry name" value="Ribosomal_uL11_N_sf"/>
</dbReference>
<evidence type="ECO:0000256" key="1">
    <source>
        <dbReference type="ARBA" id="ARBA00010537"/>
    </source>
</evidence>
<dbReference type="PROSITE" id="PS00359">
    <property type="entry name" value="RIBOSOMAL_L11"/>
    <property type="match status" value="1"/>
</dbReference>
<dbReference type="InterPro" id="IPR006519">
    <property type="entry name" value="Ribosomal_uL11_bac-typ"/>
</dbReference>
<dbReference type="PANTHER" id="PTHR11661">
    <property type="entry name" value="60S RIBOSOMAL PROTEIN L12"/>
    <property type="match status" value="1"/>
</dbReference>
<keyword evidence="2" id="KW-0699">rRNA-binding</keyword>
<dbReference type="SUPFAM" id="SSF54747">
    <property type="entry name" value="Ribosomal L11/L12e N-terminal domain"/>
    <property type="match status" value="1"/>
</dbReference>
<dbReference type="GO" id="GO:0070180">
    <property type="term" value="F:large ribosomal subunit rRNA binding"/>
    <property type="evidence" value="ECO:0007669"/>
    <property type="project" value="TreeGrafter"/>
</dbReference>
<organism evidence="10 12">
    <name type="scientific">Ostreococcus tauri</name>
    <name type="common">Marine green alga</name>
    <dbReference type="NCBI Taxonomy" id="70448"/>
    <lineage>
        <taxon>Eukaryota</taxon>
        <taxon>Viridiplantae</taxon>
        <taxon>Chlorophyta</taxon>
        <taxon>Mamiellophyceae</taxon>
        <taxon>Mamiellales</taxon>
        <taxon>Bathycoccaceae</taxon>
        <taxon>Ostreococcus</taxon>
    </lineage>
</organism>
<dbReference type="InterPro" id="IPR000911">
    <property type="entry name" value="Ribosomal_uL11"/>
</dbReference>
<dbReference type="InterPro" id="IPR020784">
    <property type="entry name" value="Ribosomal_uL11_N"/>
</dbReference>
<dbReference type="GO" id="GO:0003735">
    <property type="term" value="F:structural constituent of ribosome"/>
    <property type="evidence" value="ECO:0007669"/>
    <property type="project" value="InterPro"/>
</dbReference>
<evidence type="ECO:0000256" key="7">
    <source>
        <dbReference type="RuleBase" id="RU003978"/>
    </source>
</evidence>
<dbReference type="Pfam" id="PF03946">
    <property type="entry name" value="Ribosomal_L11_N"/>
    <property type="match status" value="1"/>
</dbReference>
<dbReference type="Proteomes" id="UP000009170">
    <property type="component" value="Unassembled WGS sequence"/>
</dbReference>
<feature type="domain" description="Large ribosomal subunit protein uL11 C-terminal" evidence="8">
    <location>
        <begin position="76"/>
        <end position="145"/>
    </location>
</feature>
<dbReference type="Gene3D" id="3.30.1550.10">
    <property type="entry name" value="Ribosomal protein L11/L12, N-terminal domain"/>
    <property type="match status" value="1"/>
</dbReference>
<evidence type="ECO:0000256" key="3">
    <source>
        <dbReference type="ARBA" id="ARBA00022884"/>
    </source>
</evidence>
<dbReference type="Gene3D" id="1.10.10.250">
    <property type="entry name" value="Ribosomal protein L11, C-terminal domain"/>
    <property type="match status" value="1"/>
</dbReference>
<dbReference type="InterPro" id="IPR020783">
    <property type="entry name" value="Ribosomal_uL11_C"/>
</dbReference>
<dbReference type="OrthoDB" id="1091498at2759"/>
<dbReference type="AlphaFoldDB" id="A0A096PAF5"/>
<dbReference type="PANTHER" id="PTHR11661:SF1">
    <property type="entry name" value="LARGE RIBOSOMAL SUBUNIT PROTEIN UL11M"/>
    <property type="match status" value="1"/>
</dbReference>
<dbReference type="InterPro" id="IPR020785">
    <property type="entry name" value="Ribosomal_uL11_CS"/>
</dbReference>
<feature type="domain" description="Large ribosomal subunit protein uL11 N-terminal" evidence="9">
    <location>
        <begin position="12"/>
        <end position="70"/>
    </location>
</feature>